<evidence type="ECO:0008006" key="3">
    <source>
        <dbReference type="Google" id="ProtNLM"/>
    </source>
</evidence>
<comment type="caution">
    <text evidence="1">The sequence shown here is derived from an EMBL/GenBank/DDBJ whole genome shotgun (WGS) entry which is preliminary data.</text>
</comment>
<dbReference type="Proteomes" id="UP000295678">
    <property type="component" value="Unassembled WGS sequence"/>
</dbReference>
<gene>
    <name evidence="1" type="ORF">EDC22_101577</name>
</gene>
<dbReference type="OrthoDB" id="7055571at2"/>
<organism evidence="1 2">
    <name type="scientific">Tepidamorphus gemmatus</name>
    <dbReference type="NCBI Taxonomy" id="747076"/>
    <lineage>
        <taxon>Bacteria</taxon>
        <taxon>Pseudomonadati</taxon>
        <taxon>Pseudomonadota</taxon>
        <taxon>Alphaproteobacteria</taxon>
        <taxon>Hyphomicrobiales</taxon>
        <taxon>Tepidamorphaceae</taxon>
        <taxon>Tepidamorphus</taxon>
    </lineage>
</organism>
<sequence>MSSESLRYDNNGKIVLGQIYNEPDPRAYYSTLRQLDYVIPDEAAPVFRELVAARRQMRGSPELSLLDLGCSYGVNAAILKHGVALDTLYRRYDDAQLREVDPGTLAAIDHEFYAARVADPHLEIKGLDVAERAVGYAVAASILDDGLARDLESGPLPPRDGEAIAGADMVISTGCIGYVTDRTLQRLIELGEAGEGPPWMAHFVLRMFPPEPFDAMFEAHGYVTETLPVTFRQRRFASAEEREHVLDNLSALGLDPVGREADGWYHAEFRLSRPRKDAEELPLARIVRH</sequence>
<proteinExistence type="predicted"/>
<dbReference type="InterPro" id="IPR029063">
    <property type="entry name" value="SAM-dependent_MTases_sf"/>
</dbReference>
<keyword evidence="2" id="KW-1185">Reference proteome</keyword>
<dbReference type="RefSeq" id="WP_132805066.1">
    <property type="nucleotide sequence ID" value="NZ_SMAK01000001.1"/>
</dbReference>
<reference evidence="1 2" key="1">
    <citation type="submission" date="2019-03" db="EMBL/GenBank/DDBJ databases">
        <title>Genomic Encyclopedia of Type Strains, Phase IV (KMG-IV): sequencing the most valuable type-strain genomes for metagenomic binning, comparative biology and taxonomic classification.</title>
        <authorList>
            <person name="Goeker M."/>
        </authorList>
    </citation>
    <scope>NUCLEOTIDE SEQUENCE [LARGE SCALE GENOMIC DNA]</scope>
    <source>
        <strain evidence="1 2">DSM 19345</strain>
    </source>
</reference>
<accession>A0A4R3MNS1</accession>
<protein>
    <recommendedName>
        <fullName evidence="3">Carnitine O-acetyltransferase</fullName>
    </recommendedName>
</protein>
<evidence type="ECO:0000313" key="1">
    <source>
        <dbReference type="EMBL" id="TCT13706.1"/>
    </source>
</evidence>
<name>A0A4R3MNS1_9HYPH</name>
<evidence type="ECO:0000313" key="2">
    <source>
        <dbReference type="Proteomes" id="UP000295678"/>
    </source>
</evidence>
<dbReference type="EMBL" id="SMAK01000001">
    <property type="protein sequence ID" value="TCT13706.1"/>
    <property type="molecule type" value="Genomic_DNA"/>
</dbReference>
<dbReference type="SUPFAM" id="SSF53335">
    <property type="entry name" value="S-adenosyl-L-methionine-dependent methyltransferases"/>
    <property type="match status" value="1"/>
</dbReference>
<dbReference type="AlphaFoldDB" id="A0A4R3MNS1"/>